<name>A0A6J6INT8_9ZZZZ</name>
<proteinExistence type="predicted"/>
<gene>
    <name evidence="2" type="ORF">UFOPK2001_00236</name>
</gene>
<accession>A0A6J6INT8</accession>
<dbReference type="AlphaFoldDB" id="A0A6J6INT8"/>
<keyword evidence="1" id="KW-1133">Transmembrane helix</keyword>
<reference evidence="2" key="1">
    <citation type="submission" date="2020-05" db="EMBL/GenBank/DDBJ databases">
        <authorList>
            <person name="Chiriac C."/>
            <person name="Salcher M."/>
            <person name="Ghai R."/>
            <person name="Kavagutti S V."/>
        </authorList>
    </citation>
    <scope>NUCLEOTIDE SEQUENCE</scope>
</reference>
<keyword evidence="1" id="KW-0472">Membrane</keyword>
<feature type="transmembrane region" description="Helical" evidence="1">
    <location>
        <begin position="69"/>
        <end position="91"/>
    </location>
</feature>
<evidence type="ECO:0000313" key="2">
    <source>
        <dbReference type="EMBL" id="CAB4626291.1"/>
    </source>
</evidence>
<protein>
    <submittedName>
        <fullName evidence="2">Unannotated protein</fullName>
    </submittedName>
</protein>
<feature type="transmembrane region" description="Helical" evidence="1">
    <location>
        <begin position="106"/>
        <end position="128"/>
    </location>
</feature>
<sequence>MAKRNLGIGRLLIAAYAVLALAATGRAGYELIAKFDQAPLPYALSAASALIYIVATVALARPGSAARKVAYVAVLIELTGVLVIGAASFIWPEFFAYGGKQVRTVWSYFGVAYGCVPLVLPILGLIWLGKSKQN</sequence>
<keyword evidence="1" id="KW-0812">Transmembrane</keyword>
<feature type="transmembrane region" description="Helical" evidence="1">
    <location>
        <begin position="43"/>
        <end position="60"/>
    </location>
</feature>
<evidence type="ECO:0000256" key="1">
    <source>
        <dbReference type="SAM" id="Phobius"/>
    </source>
</evidence>
<dbReference type="EMBL" id="CAEZVN010000011">
    <property type="protein sequence ID" value="CAB4626291.1"/>
    <property type="molecule type" value="Genomic_DNA"/>
</dbReference>
<organism evidence="2">
    <name type="scientific">freshwater metagenome</name>
    <dbReference type="NCBI Taxonomy" id="449393"/>
    <lineage>
        <taxon>unclassified sequences</taxon>
        <taxon>metagenomes</taxon>
        <taxon>ecological metagenomes</taxon>
    </lineage>
</organism>